<keyword evidence="9 14" id="KW-0779">Telomere</keyword>
<evidence type="ECO:0000256" key="6">
    <source>
        <dbReference type="ARBA" id="ARBA00022695"/>
    </source>
</evidence>
<evidence type="ECO:0000256" key="13">
    <source>
        <dbReference type="ARBA" id="ARBA00048173"/>
    </source>
</evidence>
<evidence type="ECO:0000256" key="3">
    <source>
        <dbReference type="ARBA" id="ARBA00016182"/>
    </source>
</evidence>
<accession>A0ABQ7SL64</accession>
<feature type="region of interest" description="Disordered" evidence="15">
    <location>
        <begin position="560"/>
        <end position="589"/>
    </location>
</feature>
<dbReference type="InterPro" id="IPR000477">
    <property type="entry name" value="RT_dom"/>
</dbReference>
<comment type="catalytic activity">
    <reaction evidence="13 14">
        <text>DNA(n) + a 2'-deoxyribonucleoside 5'-triphosphate = DNA(n+1) + diphosphate</text>
        <dbReference type="Rhea" id="RHEA:22508"/>
        <dbReference type="Rhea" id="RHEA-COMP:17339"/>
        <dbReference type="Rhea" id="RHEA-COMP:17340"/>
        <dbReference type="ChEBI" id="CHEBI:33019"/>
        <dbReference type="ChEBI" id="CHEBI:61560"/>
        <dbReference type="ChEBI" id="CHEBI:173112"/>
        <dbReference type="EC" id="2.7.7.49"/>
    </reaction>
</comment>
<name>A0ABQ7SL64_PHRPL</name>
<dbReference type="Gene3D" id="3.30.70.2630">
    <property type="match status" value="1"/>
</dbReference>
<comment type="subcellular location">
    <subcellularLocation>
        <location evidence="14">Nucleus</location>
    </subcellularLocation>
    <subcellularLocation>
        <location evidence="14">Chromosome</location>
        <location evidence="14">Telomere</location>
    </subcellularLocation>
</comment>
<evidence type="ECO:0000256" key="12">
    <source>
        <dbReference type="ARBA" id="ARBA00032044"/>
    </source>
</evidence>
<reference evidence="17 18" key="1">
    <citation type="journal article" date="2022" name="Gigascience">
        <title>A chromosome-level genome assembly and annotation of the desert horned lizard, Phrynosoma platyrhinos, provides insight into chromosomal rearrangements among reptiles.</title>
        <authorList>
            <person name="Koochekian N."/>
            <person name="Ascanio A."/>
            <person name="Farleigh K."/>
            <person name="Card D.C."/>
            <person name="Schield D.R."/>
            <person name="Castoe T.A."/>
            <person name="Jezkova T."/>
        </authorList>
    </citation>
    <scope>NUCLEOTIDE SEQUENCE [LARGE SCALE GENOMIC DNA]</scope>
    <source>
        <strain evidence="17">NK-2021</strain>
    </source>
</reference>
<proteinExistence type="inferred from homology"/>
<keyword evidence="6 14" id="KW-0548">Nucleotidyltransferase</keyword>
<feature type="region of interest" description="Disordered" evidence="15">
    <location>
        <begin position="317"/>
        <end position="348"/>
    </location>
</feature>
<comment type="function">
    <text evidence="14">Telomerase is a ribonucleoprotein enzyme essential for the replication of chromosome termini in most eukaryotes. It elongates telomeres. It is a reverse transcriptase that adds simple sequence repeats to chromosome ends by copying a template sequence within the RNA component of the enzyme.</text>
</comment>
<organism evidence="17 18">
    <name type="scientific">Phrynosoma platyrhinos</name>
    <name type="common">Desert horned lizard</name>
    <dbReference type="NCBI Taxonomy" id="52577"/>
    <lineage>
        <taxon>Eukaryota</taxon>
        <taxon>Metazoa</taxon>
        <taxon>Chordata</taxon>
        <taxon>Craniata</taxon>
        <taxon>Vertebrata</taxon>
        <taxon>Euteleostomi</taxon>
        <taxon>Lepidosauria</taxon>
        <taxon>Squamata</taxon>
        <taxon>Bifurcata</taxon>
        <taxon>Unidentata</taxon>
        <taxon>Episquamata</taxon>
        <taxon>Toxicofera</taxon>
        <taxon>Iguania</taxon>
        <taxon>Phrynosomatidae</taxon>
        <taxon>Phrynosomatinae</taxon>
        <taxon>Phrynosoma</taxon>
    </lineage>
</organism>
<comment type="similarity">
    <text evidence="1 14">Belongs to the reverse transcriptase family. Telomerase subfamily.</text>
</comment>
<evidence type="ECO:0000256" key="7">
    <source>
        <dbReference type="ARBA" id="ARBA00022723"/>
    </source>
</evidence>
<evidence type="ECO:0000256" key="2">
    <source>
        <dbReference type="ARBA" id="ARBA00012493"/>
    </source>
</evidence>
<dbReference type="Gene3D" id="1.10.132.70">
    <property type="match status" value="1"/>
</dbReference>
<feature type="domain" description="Reverse transcriptase" evidence="16">
    <location>
        <begin position="775"/>
        <end position="1059"/>
    </location>
</feature>
<keyword evidence="5 14" id="KW-0808">Transferase</keyword>
<evidence type="ECO:0000313" key="18">
    <source>
        <dbReference type="Proteomes" id="UP000826234"/>
    </source>
</evidence>
<dbReference type="PANTHER" id="PTHR12066">
    <property type="entry name" value="TELOMERASE REVERSE TRANSCRIPTASE"/>
    <property type="match status" value="1"/>
</dbReference>
<evidence type="ECO:0000256" key="4">
    <source>
        <dbReference type="ARBA" id="ARBA00022454"/>
    </source>
</evidence>
<evidence type="ECO:0000256" key="15">
    <source>
        <dbReference type="SAM" id="MobiDB-lite"/>
    </source>
</evidence>
<dbReference type="Pfam" id="PF21399">
    <property type="entry name" value="TERT_C"/>
    <property type="match status" value="1"/>
</dbReference>
<gene>
    <name evidence="17" type="ORF">JD844_016960</name>
</gene>
<evidence type="ECO:0000256" key="10">
    <source>
        <dbReference type="ARBA" id="ARBA00022918"/>
    </source>
</evidence>
<sequence>MERPRQWRAVRGLLRRCYAEVLPLEAFVRGLQERQAEEEEETGAPPVPLVQDGDPQCYRALVGHCLVGRPHGGKALPRRFVFQQISSQNDVIARVIKRICEKAKKNVLAFGYALLDENHYQLPCMPNIYSYFPNNTTETMRQSILWEIILNRIGDDVMMYILEHCSVFMLVPPSCCYQICGQPVYELSLKNATPFPEFLRQKYPGPTRSALSGYLQGRLPSYRQYLAKGNWKKWNSKRQPGSKAEDILNFNYQQSSVVRKAGQNPTANKPFTSASKCLESQQRPSQCTSLATHLLKRKWKDQCKISAKRRKIMQTEDRLQKETRNTVSTKSKNPVILDGGSTTSKESTSSCLENGLTLVTSVPQNHERGAQTSGVSCIFLNQKVFVGGKTITLDGGSKTQCESSTKIQPINRPTNQENDVRSMQLVSAEGATAGKNFRAHNSKPGTKLPGKASAPGIHIGKHTLLYSHQPMMECLPESFVLNQMKGSLSGAQRLIEIIFFTSRIAKQMGSSHLLSHGKRKKRLPKRYWQMKGLFQELLQNHAKCRYLEILKKNCPIRISDSPKIGTGEQGSKEKWHQEGRHSSTRTQQVNAMEDCLSSVPVGVGPFLGTSGALSRNYEEVQLSQRGTEEKLVQDSSTSSFKELLKQHSSHWQVYTFVRGCLERVVPAVLWGSNHNKCRFYKNVKKFISLGKFATFSLQELMWKMRVNDCIWLRLTKGTGHSVPATEHHFRQDLMSKFFYWLMDSYVAELLRSFFYITETMNHFSKVHLRVLLKEEINTLQGKKCVPLASKLRFIPKPNGLRPVVKLHGVVQYFNTQLKNLFSVLNYEKMKNPALLGSSVFGKNDIYAVWKNFVLKSLELNDEMPRFYFVKADVTGAYDTIPHDKLIEVVLQALSPDKKTTYSIRRYAVIMKTRNGLMRRFYRRHVSTYKEFKPEMKEFVAHLQESTSLRNAVVVEQLVSLTETSSSLSEFFLQLIRNTILKIEDRVLMRLTDDFLLVTPHLTQAKTFLRTLAMGIPEYGFVINPSKTVVNFSVDEDIPVCSEFKQLPSHCVFPWCGLLIDTQTLEIYGDYSSYACTSIRSSLSFKSSAKGGVSMRNKLFAVLKLKCHSLFMDLQINCLRTVCINVYKILLLQAYRFHACVLQLPFNQKIKNNPSFFLKIISDTASYCFSVLKAKNSGKTWLLRRMPEATVQLLNEVTEPSLHADFKTILD</sequence>
<keyword evidence="18" id="KW-1185">Reference proteome</keyword>
<keyword evidence="11 14" id="KW-0539">Nucleus</keyword>
<keyword evidence="7 14" id="KW-0479">Metal-binding</keyword>
<protein>
    <recommendedName>
        <fullName evidence="3 14">Telomerase reverse transcriptase</fullName>
        <ecNumber evidence="2 14">2.7.7.49</ecNumber>
    </recommendedName>
    <alternativeName>
        <fullName evidence="12 14">Telomerase catalytic subunit</fullName>
    </alternativeName>
</protein>
<dbReference type="PROSITE" id="PS50878">
    <property type="entry name" value="RT_POL"/>
    <property type="match status" value="1"/>
</dbReference>
<dbReference type="Proteomes" id="UP000826234">
    <property type="component" value="Unassembled WGS sequence"/>
</dbReference>
<keyword evidence="10 14" id="KW-0695">RNA-directed DNA polymerase</keyword>
<evidence type="ECO:0000256" key="11">
    <source>
        <dbReference type="ARBA" id="ARBA00023242"/>
    </source>
</evidence>
<evidence type="ECO:0000256" key="14">
    <source>
        <dbReference type="RuleBase" id="RU365061"/>
    </source>
</evidence>
<dbReference type="InterPro" id="IPR021891">
    <property type="entry name" value="Telomerase_RBD"/>
</dbReference>
<dbReference type="EC" id="2.7.7.49" evidence="2 14"/>
<dbReference type="Gene3D" id="1.10.357.90">
    <property type="match status" value="1"/>
</dbReference>
<evidence type="ECO:0000256" key="1">
    <source>
        <dbReference type="ARBA" id="ARBA00008001"/>
    </source>
</evidence>
<feature type="compositionally biased region" description="Basic and acidic residues" evidence="15">
    <location>
        <begin position="570"/>
        <end position="581"/>
    </location>
</feature>
<dbReference type="SMART" id="SM00975">
    <property type="entry name" value="Telomerase_RBD"/>
    <property type="match status" value="1"/>
</dbReference>
<evidence type="ECO:0000256" key="5">
    <source>
        <dbReference type="ARBA" id="ARBA00022679"/>
    </source>
</evidence>
<comment type="caution">
    <text evidence="17">The sequence shown here is derived from an EMBL/GenBank/DDBJ whole genome shotgun (WGS) entry which is preliminary data.</text>
</comment>
<evidence type="ECO:0000313" key="17">
    <source>
        <dbReference type="EMBL" id="KAH0618035.1"/>
    </source>
</evidence>
<dbReference type="Pfam" id="PF12009">
    <property type="entry name" value="Telomerase_RBD"/>
    <property type="match status" value="1"/>
</dbReference>
<keyword evidence="4 14" id="KW-0158">Chromosome</keyword>
<evidence type="ECO:0000256" key="9">
    <source>
        <dbReference type="ARBA" id="ARBA00022895"/>
    </source>
</evidence>
<dbReference type="InterPro" id="IPR049139">
    <property type="entry name" value="TERT_C"/>
</dbReference>
<dbReference type="EMBL" id="JAIPUX010005289">
    <property type="protein sequence ID" value="KAH0618035.1"/>
    <property type="molecule type" value="Genomic_DNA"/>
</dbReference>
<keyword evidence="8 14" id="KW-0460">Magnesium</keyword>
<dbReference type="PANTHER" id="PTHR12066:SF0">
    <property type="entry name" value="TELOMERASE REVERSE TRANSCRIPTASE"/>
    <property type="match status" value="1"/>
</dbReference>
<dbReference type="CDD" id="cd01648">
    <property type="entry name" value="TERT"/>
    <property type="match status" value="1"/>
</dbReference>
<evidence type="ECO:0000259" key="16">
    <source>
        <dbReference type="PROSITE" id="PS50878"/>
    </source>
</evidence>
<evidence type="ECO:0000256" key="8">
    <source>
        <dbReference type="ARBA" id="ARBA00022842"/>
    </source>
</evidence>
<dbReference type="InterPro" id="IPR003545">
    <property type="entry name" value="Telomerase_RT"/>
</dbReference>